<dbReference type="InterPro" id="IPR013320">
    <property type="entry name" value="ConA-like_dom_sf"/>
</dbReference>
<dbReference type="InterPro" id="IPR008377">
    <property type="entry name" value="Sialidase_trypan"/>
</dbReference>
<organism evidence="2 3">
    <name type="scientific">Trypanosoma rangeli</name>
    <dbReference type="NCBI Taxonomy" id="5698"/>
    <lineage>
        <taxon>Eukaryota</taxon>
        <taxon>Discoba</taxon>
        <taxon>Euglenozoa</taxon>
        <taxon>Kinetoplastea</taxon>
        <taxon>Metakinetoplastina</taxon>
        <taxon>Trypanosomatida</taxon>
        <taxon>Trypanosomatidae</taxon>
        <taxon>Trypanosoma</taxon>
        <taxon>Herpetosoma</taxon>
    </lineage>
</organism>
<sequence length="102" mass="11119">MLQGNKGSVYVDGVLVGNTNKLPPLKSRRHDISHFYFGGGENSSVTVKNVFLYNRPLSEDELKAVDQSDVSWKSAGDSSTLADVSRLLLLLFVGLWGFAALC</sequence>
<feature type="domain" description="Trans-sialidase C-terminal" evidence="1">
    <location>
        <begin position="1"/>
        <end position="59"/>
    </location>
</feature>
<dbReference type="GeneID" id="40333650"/>
<dbReference type="SUPFAM" id="SSF49899">
    <property type="entry name" value="Concanavalin A-like lectins/glucanases"/>
    <property type="match status" value="1"/>
</dbReference>
<dbReference type="PRINTS" id="PR01803">
    <property type="entry name" value="TCSIALIDASE"/>
</dbReference>
<evidence type="ECO:0000313" key="3">
    <source>
        <dbReference type="Proteomes" id="UP000283634"/>
    </source>
</evidence>
<dbReference type="GO" id="GO:0004308">
    <property type="term" value="F:exo-alpha-sialidase activity"/>
    <property type="evidence" value="ECO:0007669"/>
    <property type="project" value="InterPro"/>
</dbReference>
<comment type="caution">
    <text evidence="2">The sequence shown here is derived from an EMBL/GenBank/DDBJ whole genome shotgun (WGS) entry which is preliminary data.</text>
</comment>
<dbReference type="Pfam" id="PF22925">
    <property type="entry name" value="TS_C"/>
    <property type="match status" value="1"/>
</dbReference>
<dbReference type="Gene3D" id="2.60.120.200">
    <property type="match status" value="1"/>
</dbReference>
<dbReference type="RefSeq" id="XP_029233745.1">
    <property type="nucleotide sequence ID" value="XM_029386385.1"/>
</dbReference>
<gene>
    <name evidence="2" type="ORF">TraAM80_09717</name>
</gene>
<reference evidence="2 3" key="1">
    <citation type="journal article" date="2018" name="BMC Genomics">
        <title>Genomic comparison of Trypanosoma conorhini and Trypanosoma rangeli to Trypanosoma cruzi strains of high and low virulence.</title>
        <authorList>
            <person name="Bradwell K.R."/>
            <person name="Koparde V.N."/>
            <person name="Matveyev A.V."/>
            <person name="Serrano M.G."/>
            <person name="Alves J.M."/>
            <person name="Parikh H."/>
            <person name="Huang B."/>
            <person name="Lee V."/>
            <person name="Espinosa-Alvarez O."/>
            <person name="Ortiz P.A."/>
            <person name="Costa-Martins A.G."/>
            <person name="Teixeira M.M."/>
            <person name="Buck G.A."/>
        </authorList>
    </citation>
    <scope>NUCLEOTIDE SEQUENCE [LARGE SCALE GENOMIC DNA]</scope>
    <source>
        <strain evidence="2 3">AM80</strain>
    </source>
</reference>
<accession>A0A422MTM6</accession>
<proteinExistence type="predicted"/>
<evidence type="ECO:0000259" key="1">
    <source>
        <dbReference type="Pfam" id="PF22925"/>
    </source>
</evidence>
<name>A0A422MTM6_TRYRA</name>
<dbReference type="Proteomes" id="UP000283634">
    <property type="component" value="Unassembled WGS sequence"/>
</dbReference>
<protein>
    <submittedName>
        <fullName evidence="2">Surface glycoprotein</fullName>
    </submittedName>
</protein>
<dbReference type="AlphaFoldDB" id="A0A422MTM6"/>
<evidence type="ECO:0000313" key="2">
    <source>
        <dbReference type="EMBL" id="RNE96595.1"/>
    </source>
</evidence>
<keyword evidence="3" id="KW-1185">Reference proteome</keyword>
<dbReference type="InterPro" id="IPR055239">
    <property type="entry name" value="TS_C"/>
</dbReference>
<dbReference type="OMA" id="VAKCIFL"/>
<dbReference type="OrthoDB" id="246592at2759"/>
<dbReference type="EMBL" id="MKGL01000667">
    <property type="protein sequence ID" value="RNE96595.1"/>
    <property type="molecule type" value="Genomic_DNA"/>
</dbReference>